<dbReference type="GO" id="GO:1990189">
    <property type="term" value="F:protein N-terminal-serine acetyltransferase activity"/>
    <property type="evidence" value="ECO:0007669"/>
    <property type="project" value="TreeGrafter"/>
</dbReference>
<dbReference type="SUPFAM" id="SSF55729">
    <property type="entry name" value="Acyl-CoA N-acyltransferases (Nat)"/>
    <property type="match status" value="1"/>
</dbReference>
<dbReference type="EC" id="2.3.1.267" evidence="2"/>
<evidence type="ECO:0000313" key="2">
    <source>
        <dbReference type="EMBL" id="MDP9926868.1"/>
    </source>
</evidence>
<evidence type="ECO:0000313" key="3">
    <source>
        <dbReference type="Proteomes" id="UP001244295"/>
    </source>
</evidence>
<keyword evidence="2" id="KW-0012">Acyltransferase</keyword>
<dbReference type="PANTHER" id="PTHR43441:SF11">
    <property type="entry name" value="RIBOSOMAL-PROTEIN-SERINE ACETYLTRANSFERASE"/>
    <property type="match status" value="1"/>
</dbReference>
<dbReference type="Pfam" id="PF13302">
    <property type="entry name" value="Acetyltransf_3"/>
    <property type="match status" value="1"/>
</dbReference>
<evidence type="ECO:0000259" key="1">
    <source>
        <dbReference type="PROSITE" id="PS51186"/>
    </source>
</evidence>
<dbReference type="EMBL" id="JAUSRR010000012">
    <property type="protein sequence ID" value="MDP9926868.1"/>
    <property type="molecule type" value="Genomic_DNA"/>
</dbReference>
<dbReference type="PANTHER" id="PTHR43441">
    <property type="entry name" value="RIBOSOMAL-PROTEIN-SERINE ACETYLTRANSFERASE"/>
    <property type="match status" value="1"/>
</dbReference>
<reference evidence="2" key="1">
    <citation type="submission" date="2023-07" db="EMBL/GenBank/DDBJ databases">
        <title>Sorghum-associated microbial communities from plants grown in Nebraska, USA.</title>
        <authorList>
            <person name="Schachtman D."/>
        </authorList>
    </citation>
    <scope>NUCLEOTIDE SEQUENCE</scope>
    <source>
        <strain evidence="2">DS2795</strain>
    </source>
</reference>
<dbReference type="RefSeq" id="WP_307638439.1">
    <property type="nucleotide sequence ID" value="NZ_JAUSRR010000012.1"/>
</dbReference>
<dbReference type="InterPro" id="IPR051908">
    <property type="entry name" value="Ribosomal_N-acetyltransferase"/>
</dbReference>
<dbReference type="Proteomes" id="UP001244295">
    <property type="component" value="Unassembled WGS sequence"/>
</dbReference>
<dbReference type="PROSITE" id="PS51186">
    <property type="entry name" value="GNAT"/>
    <property type="match status" value="1"/>
</dbReference>
<dbReference type="InterPro" id="IPR016181">
    <property type="entry name" value="Acyl_CoA_acyltransferase"/>
</dbReference>
<protein>
    <submittedName>
        <fullName evidence="2">Ribosomal-protein-alanine N-acetyltransferase</fullName>
        <ecNumber evidence="2">2.3.1.267</ecNumber>
    </submittedName>
</protein>
<dbReference type="GO" id="GO:0008999">
    <property type="term" value="F:protein-N-terminal-alanine acetyltransferase activity"/>
    <property type="evidence" value="ECO:0007669"/>
    <property type="project" value="UniProtKB-EC"/>
</dbReference>
<proteinExistence type="predicted"/>
<dbReference type="InterPro" id="IPR000182">
    <property type="entry name" value="GNAT_dom"/>
</dbReference>
<feature type="domain" description="N-acetyltransferase" evidence="1">
    <location>
        <begin position="12"/>
        <end position="181"/>
    </location>
</feature>
<dbReference type="Gene3D" id="3.40.630.30">
    <property type="match status" value="1"/>
</dbReference>
<gene>
    <name evidence="2" type="ORF">J2W25_005917</name>
</gene>
<organism evidence="2 3">
    <name type="scientific">Variovorax boronicumulans</name>
    <dbReference type="NCBI Taxonomy" id="436515"/>
    <lineage>
        <taxon>Bacteria</taxon>
        <taxon>Pseudomonadati</taxon>
        <taxon>Pseudomonadota</taxon>
        <taxon>Betaproteobacteria</taxon>
        <taxon>Burkholderiales</taxon>
        <taxon>Comamonadaceae</taxon>
        <taxon>Variovorax</taxon>
    </lineage>
</organism>
<dbReference type="AlphaFoldDB" id="A0AAW8E4T2"/>
<keyword evidence="2" id="KW-0808">Transferase</keyword>
<sequence>MTDFPKIETQRLVLREVTTEDATALLSIHGDPDLMKWFGSDPLPDQQAAEKLVATFVDWQRTGTGTRWGVQLKGHPSLIGTCGLFRWDQRWKRCTTGYELAQNFHGQGLMREALTAMLHWGFREMNLNRVEAQIHPQNTPSLKLADALGFQREGLLREAGYWGGRHHDLLQYALLLRDYVAT</sequence>
<comment type="caution">
    <text evidence="2">The sequence shown here is derived from an EMBL/GenBank/DDBJ whole genome shotgun (WGS) entry which is preliminary data.</text>
</comment>
<dbReference type="GO" id="GO:0005737">
    <property type="term" value="C:cytoplasm"/>
    <property type="evidence" value="ECO:0007669"/>
    <property type="project" value="TreeGrafter"/>
</dbReference>
<accession>A0AAW8E4T2</accession>
<name>A0AAW8E4T2_9BURK</name>